<organism evidence="7 8">
    <name type="scientific">Pseudovibrio axinellae</name>
    <dbReference type="NCBI Taxonomy" id="989403"/>
    <lineage>
        <taxon>Bacteria</taxon>
        <taxon>Pseudomonadati</taxon>
        <taxon>Pseudomonadota</taxon>
        <taxon>Alphaproteobacteria</taxon>
        <taxon>Hyphomicrobiales</taxon>
        <taxon>Stappiaceae</taxon>
        <taxon>Pseudovibrio</taxon>
    </lineage>
</organism>
<dbReference type="GO" id="GO:0003700">
    <property type="term" value="F:DNA-binding transcription factor activity"/>
    <property type="evidence" value="ECO:0007669"/>
    <property type="project" value="TreeGrafter"/>
</dbReference>
<accession>A0A166AK55</accession>
<dbReference type="PRINTS" id="PR00455">
    <property type="entry name" value="HTHTETR"/>
</dbReference>
<gene>
    <name evidence="7" type="primary">slmA_1</name>
    <name evidence="7" type="ORF">PsAD2_00510</name>
</gene>
<evidence type="ECO:0000313" key="7">
    <source>
        <dbReference type="EMBL" id="KZL21221.1"/>
    </source>
</evidence>
<dbReference type="EMBL" id="LMCB01000004">
    <property type="protein sequence ID" value="KZL21221.1"/>
    <property type="molecule type" value="Genomic_DNA"/>
</dbReference>
<keyword evidence="2 4" id="KW-0238">DNA-binding</keyword>
<dbReference type="RefSeq" id="WP_068001708.1">
    <property type="nucleotide sequence ID" value="NZ_FOFM01000005.1"/>
</dbReference>
<dbReference type="Gene3D" id="1.10.357.10">
    <property type="entry name" value="Tetracycline Repressor, domain 2"/>
    <property type="match status" value="1"/>
</dbReference>
<dbReference type="GO" id="GO:0000976">
    <property type="term" value="F:transcription cis-regulatory region binding"/>
    <property type="evidence" value="ECO:0007669"/>
    <property type="project" value="TreeGrafter"/>
</dbReference>
<dbReference type="InterPro" id="IPR009057">
    <property type="entry name" value="Homeodomain-like_sf"/>
</dbReference>
<proteinExistence type="predicted"/>
<evidence type="ECO:0000313" key="8">
    <source>
        <dbReference type="Proteomes" id="UP000076577"/>
    </source>
</evidence>
<keyword evidence="8" id="KW-1185">Reference proteome</keyword>
<dbReference type="Proteomes" id="UP000076577">
    <property type="component" value="Unassembled WGS sequence"/>
</dbReference>
<protein>
    <submittedName>
        <fullName evidence="7">Nucleoid occlusion factor SlmA</fullName>
    </submittedName>
</protein>
<sequence>MLQATQKRAQKTRERILEAAEHMFETSRFDAVSTEAIAEAANVSKGTIFAHFTDKLGLLAEVGLRDLDVRLEELEKRLSEAQADCDTEEEIINVIAQFLNYFEKQPYFLRLFIDEAGWKQSAKAEMFDKLVLRQQQLLTAWVELGQKQGTIRVADPCILGSALRAFLLHVSIGRVCGESTCQAEQMVQLRELVSVLL</sequence>
<evidence type="ECO:0000256" key="5">
    <source>
        <dbReference type="SAM" id="Coils"/>
    </source>
</evidence>
<dbReference type="PANTHER" id="PTHR30055:SF234">
    <property type="entry name" value="HTH-TYPE TRANSCRIPTIONAL REGULATOR BETI"/>
    <property type="match status" value="1"/>
</dbReference>
<evidence type="ECO:0000256" key="1">
    <source>
        <dbReference type="ARBA" id="ARBA00023015"/>
    </source>
</evidence>
<keyword evidence="1" id="KW-0805">Transcription regulation</keyword>
<feature type="DNA-binding region" description="H-T-H motif" evidence="4">
    <location>
        <begin position="33"/>
        <end position="52"/>
    </location>
</feature>
<dbReference type="InterPro" id="IPR036271">
    <property type="entry name" value="Tet_transcr_reg_TetR-rel_C_sf"/>
</dbReference>
<dbReference type="PATRIC" id="fig|989403.3.peg.541"/>
<evidence type="ECO:0000259" key="6">
    <source>
        <dbReference type="PROSITE" id="PS50977"/>
    </source>
</evidence>
<dbReference type="AlphaFoldDB" id="A0A166AK55"/>
<dbReference type="PANTHER" id="PTHR30055">
    <property type="entry name" value="HTH-TYPE TRANSCRIPTIONAL REGULATOR RUTR"/>
    <property type="match status" value="1"/>
</dbReference>
<feature type="coiled-coil region" evidence="5">
    <location>
        <begin position="64"/>
        <end position="91"/>
    </location>
</feature>
<dbReference type="SUPFAM" id="SSF48498">
    <property type="entry name" value="Tetracyclin repressor-like, C-terminal domain"/>
    <property type="match status" value="1"/>
</dbReference>
<dbReference type="InterPro" id="IPR050109">
    <property type="entry name" value="HTH-type_TetR-like_transc_reg"/>
</dbReference>
<dbReference type="SUPFAM" id="SSF46689">
    <property type="entry name" value="Homeodomain-like"/>
    <property type="match status" value="1"/>
</dbReference>
<evidence type="ECO:0000256" key="4">
    <source>
        <dbReference type="PROSITE-ProRule" id="PRU00335"/>
    </source>
</evidence>
<evidence type="ECO:0000256" key="3">
    <source>
        <dbReference type="ARBA" id="ARBA00023163"/>
    </source>
</evidence>
<keyword evidence="3" id="KW-0804">Transcription</keyword>
<reference evidence="7 8" key="1">
    <citation type="journal article" date="2016" name="Front. Microbiol.">
        <title>Comparative Genomic Analysis Reveals a Diverse Repertoire of Genes Involved in Prokaryote-Eukaryote Interactions within the Pseudovibrio Genus.</title>
        <authorList>
            <person name="Romano S."/>
            <person name="Fernandez-Guerra A."/>
            <person name="Reen F.J."/>
            <person name="Glockner F.O."/>
            <person name="Crowley S.P."/>
            <person name="O'Sullivan O."/>
            <person name="Cotter P.D."/>
            <person name="Adams C."/>
            <person name="Dobson A.D."/>
            <person name="O'Gara F."/>
        </authorList>
    </citation>
    <scope>NUCLEOTIDE SEQUENCE [LARGE SCALE GENOMIC DNA]</scope>
    <source>
        <strain evidence="7 8">Ad2</strain>
    </source>
</reference>
<dbReference type="PROSITE" id="PS50977">
    <property type="entry name" value="HTH_TETR_2"/>
    <property type="match status" value="1"/>
</dbReference>
<comment type="caution">
    <text evidence="7">The sequence shown here is derived from an EMBL/GenBank/DDBJ whole genome shotgun (WGS) entry which is preliminary data.</text>
</comment>
<keyword evidence="5" id="KW-0175">Coiled coil</keyword>
<feature type="domain" description="HTH tetR-type" evidence="6">
    <location>
        <begin position="10"/>
        <end position="70"/>
    </location>
</feature>
<dbReference type="OrthoDB" id="9811084at2"/>
<dbReference type="InterPro" id="IPR001647">
    <property type="entry name" value="HTH_TetR"/>
</dbReference>
<dbReference type="Pfam" id="PF00440">
    <property type="entry name" value="TetR_N"/>
    <property type="match status" value="1"/>
</dbReference>
<evidence type="ECO:0000256" key="2">
    <source>
        <dbReference type="ARBA" id="ARBA00023125"/>
    </source>
</evidence>
<dbReference type="STRING" id="989403.SAMN05421798_105133"/>
<name>A0A166AK55_9HYPH</name>